<dbReference type="AlphaFoldDB" id="A0A6A4QXW9"/>
<gene>
    <name evidence="2" type="ORF">Lalb_Chr03g0039241</name>
</gene>
<evidence type="ECO:0000313" key="2">
    <source>
        <dbReference type="EMBL" id="KAE9617794.1"/>
    </source>
</evidence>
<comment type="caution">
    <text evidence="2">The sequence shown here is derived from an EMBL/GenBank/DDBJ whole genome shotgun (WGS) entry which is preliminary data.</text>
</comment>
<evidence type="ECO:0000256" key="1">
    <source>
        <dbReference type="SAM" id="MobiDB-lite"/>
    </source>
</evidence>
<sequence>MGTEMTPIASQEPSRNATPIRATTPSTRSPIHSRTSTPMRGQNGLEAASKGQQHGSREGSNPYKKMMI</sequence>
<reference evidence="3" key="1">
    <citation type="journal article" date="2020" name="Nat. Commun.">
        <title>Genome sequence of the cluster root forming white lupin.</title>
        <authorList>
            <person name="Hufnagel B."/>
            <person name="Marques A."/>
            <person name="Soriano A."/>
            <person name="Marques L."/>
            <person name="Divol F."/>
            <person name="Doumas P."/>
            <person name="Sallet E."/>
            <person name="Mancinotti D."/>
            <person name="Carrere S."/>
            <person name="Marande W."/>
            <person name="Arribat S."/>
            <person name="Keller J."/>
            <person name="Huneau C."/>
            <person name="Blein T."/>
            <person name="Aime D."/>
            <person name="Laguerre M."/>
            <person name="Taylor J."/>
            <person name="Schubert V."/>
            <person name="Nelson M."/>
            <person name="Geu-Flores F."/>
            <person name="Crespi M."/>
            <person name="Gallardo-Guerrero K."/>
            <person name="Delaux P.-M."/>
            <person name="Salse J."/>
            <person name="Berges H."/>
            <person name="Guyot R."/>
            <person name="Gouzy J."/>
            <person name="Peret B."/>
        </authorList>
    </citation>
    <scope>NUCLEOTIDE SEQUENCE [LARGE SCALE GENOMIC DNA]</scope>
    <source>
        <strain evidence="3">cv. Amiga</strain>
    </source>
</reference>
<name>A0A6A4QXW9_LUPAL</name>
<accession>A0A6A4QXW9</accession>
<dbReference type="EMBL" id="WOCE01000003">
    <property type="protein sequence ID" value="KAE9617794.1"/>
    <property type="molecule type" value="Genomic_DNA"/>
</dbReference>
<feature type="region of interest" description="Disordered" evidence="1">
    <location>
        <begin position="1"/>
        <end position="68"/>
    </location>
</feature>
<organism evidence="2 3">
    <name type="scientific">Lupinus albus</name>
    <name type="common">White lupine</name>
    <name type="synonym">Lupinus termis</name>
    <dbReference type="NCBI Taxonomy" id="3870"/>
    <lineage>
        <taxon>Eukaryota</taxon>
        <taxon>Viridiplantae</taxon>
        <taxon>Streptophyta</taxon>
        <taxon>Embryophyta</taxon>
        <taxon>Tracheophyta</taxon>
        <taxon>Spermatophyta</taxon>
        <taxon>Magnoliopsida</taxon>
        <taxon>eudicotyledons</taxon>
        <taxon>Gunneridae</taxon>
        <taxon>Pentapetalae</taxon>
        <taxon>rosids</taxon>
        <taxon>fabids</taxon>
        <taxon>Fabales</taxon>
        <taxon>Fabaceae</taxon>
        <taxon>Papilionoideae</taxon>
        <taxon>50 kb inversion clade</taxon>
        <taxon>genistoids sensu lato</taxon>
        <taxon>core genistoids</taxon>
        <taxon>Genisteae</taxon>
        <taxon>Lupinus</taxon>
    </lineage>
</organism>
<evidence type="ECO:0000313" key="3">
    <source>
        <dbReference type="Proteomes" id="UP000447434"/>
    </source>
</evidence>
<feature type="compositionally biased region" description="Polar residues" evidence="1">
    <location>
        <begin position="8"/>
        <end position="40"/>
    </location>
</feature>
<proteinExistence type="predicted"/>
<dbReference type="OrthoDB" id="1999981at2759"/>
<dbReference type="Proteomes" id="UP000447434">
    <property type="component" value="Chromosome 3"/>
</dbReference>
<keyword evidence="3" id="KW-1185">Reference proteome</keyword>
<protein>
    <submittedName>
        <fullName evidence="2">Uncharacterized protein</fullName>
    </submittedName>
</protein>